<proteinExistence type="predicted"/>
<reference evidence="1 2" key="1">
    <citation type="journal article" date="2020" name="Int. J. Syst. Evol. Microbiol.">
        <title>Paraburkholderia madseniana sp. nov., a phenolic acid-degrading bacterium isolated from acidic forest soil.</title>
        <authorList>
            <person name="Wilhelm R.C."/>
            <person name="Murphy S.J.L."/>
            <person name="Feriancek N.M."/>
            <person name="Karasz D.C."/>
            <person name="DeRito C.M."/>
            <person name="Newman J.D."/>
            <person name="Buckley D.H."/>
        </authorList>
    </citation>
    <scope>NUCLEOTIDE SEQUENCE [LARGE SCALE GENOMIC DNA]</scope>
    <source>
        <strain evidence="1 2">RP11</strain>
    </source>
</reference>
<gene>
    <name evidence="1" type="ORF">FSO04_39485</name>
</gene>
<evidence type="ECO:0000313" key="2">
    <source>
        <dbReference type="Proteomes" id="UP000463700"/>
    </source>
</evidence>
<dbReference type="AlphaFoldDB" id="A0A6N6W1Q4"/>
<name>A0A6N6W1Q4_9BURK</name>
<dbReference type="EMBL" id="VOSW01000124">
    <property type="protein sequence ID" value="KAE8754495.1"/>
    <property type="molecule type" value="Genomic_DNA"/>
</dbReference>
<organism evidence="1 2">
    <name type="scientific">Paraburkholderia madseniana</name>
    <dbReference type="NCBI Taxonomy" id="2599607"/>
    <lineage>
        <taxon>Bacteria</taxon>
        <taxon>Pseudomonadati</taxon>
        <taxon>Pseudomonadota</taxon>
        <taxon>Betaproteobacteria</taxon>
        <taxon>Burkholderiales</taxon>
        <taxon>Burkholderiaceae</taxon>
        <taxon>Paraburkholderia</taxon>
    </lineage>
</organism>
<dbReference type="Proteomes" id="UP000463700">
    <property type="component" value="Unassembled WGS sequence"/>
</dbReference>
<comment type="caution">
    <text evidence="1">The sequence shown here is derived from an EMBL/GenBank/DDBJ whole genome shotgun (WGS) entry which is preliminary data.</text>
</comment>
<protein>
    <submittedName>
        <fullName evidence="1">Uncharacterized protein</fullName>
    </submittedName>
</protein>
<evidence type="ECO:0000313" key="1">
    <source>
        <dbReference type="EMBL" id="KAE8754495.1"/>
    </source>
</evidence>
<sequence>MASNSTNYNEALGCQVLAWDDGRRLTDWGSQMTTQTGYLIEYIDADLMSLLEGVVTEDGAPDWWDDSWTRYEYWGTRGQTFLTREELPADDPRSRHFQG</sequence>
<dbReference type="OrthoDB" id="9801102at2"/>
<accession>A0A6N6W1Q4</accession>
<dbReference type="RefSeq" id="WP_154566869.1">
    <property type="nucleotide sequence ID" value="NZ_JAQQFJ010000047.1"/>
</dbReference>